<reference evidence="1 2" key="1">
    <citation type="journal article" date="2012" name="Science">
        <title>The Paleozoic origin of enzymatic lignin decomposition reconstructed from 31 fungal genomes.</title>
        <authorList>
            <person name="Floudas D."/>
            <person name="Binder M."/>
            <person name="Riley R."/>
            <person name="Barry K."/>
            <person name="Blanchette R.A."/>
            <person name="Henrissat B."/>
            <person name="Martinez A.T."/>
            <person name="Otillar R."/>
            <person name="Spatafora J.W."/>
            <person name="Yadav J.S."/>
            <person name="Aerts A."/>
            <person name="Benoit I."/>
            <person name="Boyd A."/>
            <person name="Carlson A."/>
            <person name="Copeland A."/>
            <person name="Coutinho P.M."/>
            <person name="de Vries R.P."/>
            <person name="Ferreira P."/>
            <person name="Findley K."/>
            <person name="Foster B."/>
            <person name="Gaskell J."/>
            <person name="Glotzer D."/>
            <person name="Gorecki P."/>
            <person name="Heitman J."/>
            <person name="Hesse C."/>
            <person name="Hori C."/>
            <person name="Igarashi K."/>
            <person name="Jurgens J.A."/>
            <person name="Kallen N."/>
            <person name="Kersten P."/>
            <person name="Kohler A."/>
            <person name="Kuees U."/>
            <person name="Kumar T.K.A."/>
            <person name="Kuo A."/>
            <person name="LaButti K."/>
            <person name="Larrondo L.F."/>
            <person name="Lindquist E."/>
            <person name="Ling A."/>
            <person name="Lombard V."/>
            <person name="Lucas S."/>
            <person name="Lundell T."/>
            <person name="Martin R."/>
            <person name="McLaughlin D.J."/>
            <person name="Morgenstern I."/>
            <person name="Morin E."/>
            <person name="Murat C."/>
            <person name="Nagy L.G."/>
            <person name="Nolan M."/>
            <person name="Ohm R.A."/>
            <person name="Patyshakuliyeva A."/>
            <person name="Rokas A."/>
            <person name="Ruiz-Duenas F.J."/>
            <person name="Sabat G."/>
            <person name="Salamov A."/>
            <person name="Samejima M."/>
            <person name="Schmutz J."/>
            <person name="Slot J.C."/>
            <person name="St John F."/>
            <person name="Stenlid J."/>
            <person name="Sun H."/>
            <person name="Sun S."/>
            <person name="Syed K."/>
            <person name="Tsang A."/>
            <person name="Wiebenga A."/>
            <person name="Young D."/>
            <person name="Pisabarro A."/>
            <person name="Eastwood D.C."/>
            <person name="Martin F."/>
            <person name="Cullen D."/>
            <person name="Grigoriev I.V."/>
            <person name="Hibbett D.S."/>
        </authorList>
    </citation>
    <scope>NUCLEOTIDE SEQUENCE [LARGE SCALE GENOMIC DNA]</scope>
    <source>
        <strain evidence="1 2">ATCC 11539</strain>
    </source>
</reference>
<organism evidence="1 2">
    <name type="scientific">Gloeophyllum trabeum (strain ATCC 11539 / FP-39264 / Madison 617)</name>
    <name type="common">Brown rot fungus</name>
    <dbReference type="NCBI Taxonomy" id="670483"/>
    <lineage>
        <taxon>Eukaryota</taxon>
        <taxon>Fungi</taxon>
        <taxon>Dikarya</taxon>
        <taxon>Basidiomycota</taxon>
        <taxon>Agaricomycotina</taxon>
        <taxon>Agaricomycetes</taxon>
        <taxon>Gloeophyllales</taxon>
        <taxon>Gloeophyllaceae</taxon>
        <taxon>Gloeophyllum</taxon>
    </lineage>
</organism>
<gene>
    <name evidence="1" type="ORF">GLOTRDRAFT_102104</name>
</gene>
<evidence type="ECO:0000313" key="2">
    <source>
        <dbReference type="Proteomes" id="UP000030669"/>
    </source>
</evidence>
<protein>
    <recommendedName>
        <fullName evidence="3">F-box domain-containing protein</fullName>
    </recommendedName>
</protein>
<dbReference type="AlphaFoldDB" id="S7S5Y5"/>
<dbReference type="HOGENOM" id="CLU_1949032_0_0_1"/>
<dbReference type="RefSeq" id="XP_007861599.1">
    <property type="nucleotide sequence ID" value="XM_007863408.1"/>
</dbReference>
<evidence type="ECO:0008006" key="3">
    <source>
        <dbReference type="Google" id="ProtNLM"/>
    </source>
</evidence>
<evidence type="ECO:0000313" key="1">
    <source>
        <dbReference type="EMBL" id="EPQ61439.1"/>
    </source>
</evidence>
<name>S7S5Y5_GLOTA</name>
<accession>S7S5Y5</accession>
<dbReference type="KEGG" id="gtr:GLOTRDRAFT_102104"/>
<dbReference type="GeneID" id="19298481"/>
<proteinExistence type="predicted"/>
<dbReference type="Proteomes" id="UP000030669">
    <property type="component" value="Unassembled WGS sequence"/>
</dbReference>
<keyword evidence="2" id="KW-1185">Reference proteome</keyword>
<sequence length="129" mass="14391">MQFLLADYVSPLLRACPGLRRLAFHLSFAALPAPGPALAALEQVSVHIMPNEFSLDAYHELGVVPATVLRFAEWCARLQTLECVRLYGNWGKVLTDPHAELVQARRVMGCCRCRFELQDGHRVDFAGLV</sequence>
<dbReference type="EMBL" id="KB469296">
    <property type="protein sequence ID" value="EPQ61439.1"/>
    <property type="molecule type" value="Genomic_DNA"/>
</dbReference>